<proteinExistence type="predicted"/>
<sequence length="111" mass="13292">MHRKCREREREREREPKKESWWCHPYPRVYLCCILLFNQSVNQSNEPNAALSLPINHQHPSPPFNPRRIPKRSSHAALPSLPSRQLSQRRSRHRCRYILFWPRAMGSVARA</sequence>
<evidence type="ECO:0000256" key="1">
    <source>
        <dbReference type="SAM" id="MobiDB-lite"/>
    </source>
</evidence>
<keyword evidence="3" id="KW-1185">Reference proteome</keyword>
<evidence type="ECO:0000313" key="2">
    <source>
        <dbReference type="EMBL" id="KAF2712540.1"/>
    </source>
</evidence>
<reference evidence="2" key="1">
    <citation type="journal article" date="2020" name="Stud. Mycol.">
        <title>101 Dothideomycetes genomes: a test case for predicting lifestyles and emergence of pathogens.</title>
        <authorList>
            <person name="Haridas S."/>
            <person name="Albert R."/>
            <person name="Binder M."/>
            <person name="Bloem J."/>
            <person name="Labutti K."/>
            <person name="Salamov A."/>
            <person name="Andreopoulos B."/>
            <person name="Baker S."/>
            <person name="Barry K."/>
            <person name="Bills G."/>
            <person name="Bluhm B."/>
            <person name="Cannon C."/>
            <person name="Castanera R."/>
            <person name="Culley D."/>
            <person name="Daum C."/>
            <person name="Ezra D."/>
            <person name="Gonzalez J."/>
            <person name="Henrissat B."/>
            <person name="Kuo A."/>
            <person name="Liang C."/>
            <person name="Lipzen A."/>
            <person name="Lutzoni F."/>
            <person name="Magnuson J."/>
            <person name="Mondo S."/>
            <person name="Nolan M."/>
            <person name="Ohm R."/>
            <person name="Pangilinan J."/>
            <person name="Park H.-J."/>
            <person name="Ramirez L."/>
            <person name="Alfaro M."/>
            <person name="Sun H."/>
            <person name="Tritt A."/>
            <person name="Yoshinaga Y."/>
            <person name="Zwiers L.-H."/>
            <person name="Turgeon B."/>
            <person name="Goodwin S."/>
            <person name="Spatafora J."/>
            <person name="Crous P."/>
            <person name="Grigoriev I."/>
        </authorList>
    </citation>
    <scope>NUCLEOTIDE SEQUENCE</scope>
    <source>
        <strain evidence="2">CBS 279.74</strain>
    </source>
</reference>
<gene>
    <name evidence="2" type="ORF">K504DRAFT_206568</name>
</gene>
<name>A0A6G1KID1_9PLEO</name>
<organism evidence="2 3">
    <name type="scientific">Pleomassaria siparia CBS 279.74</name>
    <dbReference type="NCBI Taxonomy" id="1314801"/>
    <lineage>
        <taxon>Eukaryota</taxon>
        <taxon>Fungi</taxon>
        <taxon>Dikarya</taxon>
        <taxon>Ascomycota</taxon>
        <taxon>Pezizomycotina</taxon>
        <taxon>Dothideomycetes</taxon>
        <taxon>Pleosporomycetidae</taxon>
        <taxon>Pleosporales</taxon>
        <taxon>Pleomassariaceae</taxon>
        <taxon>Pleomassaria</taxon>
    </lineage>
</organism>
<evidence type="ECO:0000313" key="3">
    <source>
        <dbReference type="Proteomes" id="UP000799428"/>
    </source>
</evidence>
<protein>
    <submittedName>
        <fullName evidence="2">Uncharacterized protein</fullName>
    </submittedName>
</protein>
<feature type="region of interest" description="Disordered" evidence="1">
    <location>
        <begin position="51"/>
        <end position="91"/>
    </location>
</feature>
<dbReference type="AlphaFoldDB" id="A0A6G1KID1"/>
<accession>A0A6G1KID1</accession>
<dbReference type="EMBL" id="MU005766">
    <property type="protein sequence ID" value="KAF2712540.1"/>
    <property type="molecule type" value="Genomic_DNA"/>
</dbReference>
<dbReference type="Proteomes" id="UP000799428">
    <property type="component" value="Unassembled WGS sequence"/>
</dbReference>